<keyword evidence="1" id="KW-0732">Signal</keyword>
<dbReference type="Proteomes" id="UP000252770">
    <property type="component" value="Unassembled WGS sequence"/>
</dbReference>
<proteinExistence type="predicted"/>
<comment type="caution">
    <text evidence="2">The sequence shown here is derived from an EMBL/GenBank/DDBJ whole genome shotgun (WGS) entry which is preliminary data.</text>
</comment>
<name>A0A367YSY2_9ACTN</name>
<accession>A0A367YSY2</accession>
<sequence>MAAVALAAVAGCAAPATALRSCEFGSDYLGTSGAGRLPAGSYVLRLTCRDADHVEIRLRTPDRTVWSDLVPCAEDVEHPLELTAPVGGDASLEVTPSAATGRVELHRRQGCRPRVHGARARLRAPGAG</sequence>
<evidence type="ECO:0000313" key="2">
    <source>
        <dbReference type="EMBL" id="RCK68996.1"/>
    </source>
</evidence>
<evidence type="ECO:0008006" key="4">
    <source>
        <dbReference type="Google" id="ProtNLM"/>
    </source>
</evidence>
<feature type="chain" id="PRO_5039472478" description="Lipoprotein" evidence="1">
    <location>
        <begin position="19"/>
        <end position="128"/>
    </location>
</feature>
<evidence type="ECO:0000256" key="1">
    <source>
        <dbReference type="SAM" id="SignalP"/>
    </source>
</evidence>
<evidence type="ECO:0000313" key="3">
    <source>
        <dbReference type="Proteomes" id="UP000252770"/>
    </source>
</evidence>
<gene>
    <name evidence="2" type="ORF">DT076_13910</name>
</gene>
<reference evidence="2 3" key="1">
    <citation type="submission" date="2018-07" db="EMBL/GenBank/DDBJ databases">
        <title>Desertimonas flava gen. nov. sp. nov.</title>
        <authorList>
            <person name="Liu S."/>
        </authorList>
    </citation>
    <scope>NUCLEOTIDE SEQUENCE [LARGE SCALE GENOMIC DNA]</scope>
    <source>
        <strain evidence="2 3">16Sb5-5</strain>
    </source>
</reference>
<feature type="signal peptide" evidence="1">
    <location>
        <begin position="1"/>
        <end position="18"/>
    </location>
</feature>
<dbReference type="AlphaFoldDB" id="A0A367YSY2"/>
<keyword evidence="3" id="KW-1185">Reference proteome</keyword>
<dbReference type="EMBL" id="QOUI01000008">
    <property type="protein sequence ID" value="RCK68996.1"/>
    <property type="molecule type" value="Genomic_DNA"/>
</dbReference>
<organism evidence="2 3">
    <name type="scientific">Desertihabitans brevis</name>
    <dbReference type="NCBI Taxonomy" id="2268447"/>
    <lineage>
        <taxon>Bacteria</taxon>
        <taxon>Bacillati</taxon>
        <taxon>Actinomycetota</taxon>
        <taxon>Actinomycetes</taxon>
        <taxon>Propionibacteriales</taxon>
        <taxon>Propionibacteriaceae</taxon>
        <taxon>Desertihabitans</taxon>
    </lineage>
</organism>
<protein>
    <recommendedName>
        <fullName evidence="4">Lipoprotein</fullName>
    </recommendedName>
</protein>